<proteinExistence type="predicted"/>
<protein>
    <submittedName>
        <fullName evidence="1">Expressed protein</fullName>
    </submittedName>
</protein>
<organism evidence="1 2">
    <name type="scientific">Dictyostelium purpureum</name>
    <name type="common">Slime mold</name>
    <dbReference type="NCBI Taxonomy" id="5786"/>
    <lineage>
        <taxon>Eukaryota</taxon>
        <taxon>Amoebozoa</taxon>
        <taxon>Evosea</taxon>
        <taxon>Eumycetozoa</taxon>
        <taxon>Dictyostelia</taxon>
        <taxon>Dictyosteliales</taxon>
        <taxon>Dictyosteliaceae</taxon>
        <taxon>Dictyostelium</taxon>
    </lineage>
</organism>
<evidence type="ECO:0000313" key="2">
    <source>
        <dbReference type="Proteomes" id="UP000001064"/>
    </source>
</evidence>
<accession>F0ZQC6</accession>
<keyword evidence="2" id="KW-1185">Reference proteome</keyword>
<dbReference type="InParanoid" id="F0ZQC6"/>
<dbReference type="RefSeq" id="XP_003289620.1">
    <property type="nucleotide sequence ID" value="XM_003289572.1"/>
</dbReference>
<name>F0ZQC6_DICPU</name>
<reference evidence="2" key="1">
    <citation type="journal article" date="2011" name="Genome Biol.">
        <title>Comparative genomics of the social amoebae Dictyostelium discoideum and Dictyostelium purpureum.</title>
        <authorList>
            <consortium name="US DOE Joint Genome Institute (JGI-PGF)"/>
            <person name="Sucgang R."/>
            <person name="Kuo A."/>
            <person name="Tian X."/>
            <person name="Salerno W."/>
            <person name="Parikh A."/>
            <person name="Feasley C.L."/>
            <person name="Dalin E."/>
            <person name="Tu H."/>
            <person name="Huang E."/>
            <person name="Barry K."/>
            <person name="Lindquist E."/>
            <person name="Shapiro H."/>
            <person name="Bruce D."/>
            <person name="Schmutz J."/>
            <person name="Salamov A."/>
            <person name="Fey P."/>
            <person name="Gaudet P."/>
            <person name="Anjard C."/>
            <person name="Babu M.M."/>
            <person name="Basu S."/>
            <person name="Bushmanova Y."/>
            <person name="van der Wel H."/>
            <person name="Katoh-Kurasawa M."/>
            <person name="Dinh C."/>
            <person name="Coutinho P.M."/>
            <person name="Saito T."/>
            <person name="Elias M."/>
            <person name="Schaap P."/>
            <person name="Kay R.R."/>
            <person name="Henrissat B."/>
            <person name="Eichinger L."/>
            <person name="Rivero F."/>
            <person name="Putnam N.H."/>
            <person name="West C.M."/>
            <person name="Loomis W.F."/>
            <person name="Chisholm R.L."/>
            <person name="Shaulsky G."/>
            <person name="Strassmann J.E."/>
            <person name="Queller D.C."/>
            <person name="Kuspa A."/>
            <person name="Grigoriev I.V."/>
        </authorList>
    </citation>
    <scope>NUCLEOTIDE SEQUENCE [LARGE SCALE GENOMIC DNA]</scope>
    <source>
        <strain evidence="2">QSDP1</strain>
    </source>
</reference>
<dbReference type="GeneID" id="10502810"/>
<dbReference type="Proteomes" id="UP000001064">
    <property type="component" value="Unassembled WGS sequence"/>
</dbReference>
<dbReference type="EMBL" id="GL871122">
    <property type="protein sequence ID" value="EGC33882.1"/>
    <property type="molecule type" value="Genomic_DNA"/>
</dbReference>
<dbReference type="AlphaFoldDB" id="F0ZQC6"/>
<evidence type="ECO:0000313" key="1">
    <source>
        <dbReference type="EMBL" id="EGC33882.1"/>
    </source>
</evidence>
<dbReference type="VEuPathDB" id="AmoebaDB:DICPUDRAFT_98437"/>
<gene>
    <name evidence="1" type="ORF">DICPUDRAFT_98437</name>
</gene>
<sequence length="337" mass="40593">MSLKIKTEEGIQKKIKTEEGIQIKIKTEEGIQKRKIKTEEGIQRKIKTEEGIQKRKKTTTTEDIQKWVNRNKTIPNSRNIASFLGADRESIETLIYENKYSFYDVKIGKINYYFIKKNNFSIISSFLKEQHQKGNCLSRDRMIEKLKYHFWPFKNKTIRKTLNECKICGRPDLSKYLKSLIKQEQSFIKVQPNLVDINNISDIKLLIIPKLENNIFFLQIINFYTKTVIYINFYEEDDQEIPIKEEEEEEEIPTQKLTYMDDNEFYQNIIEKTGVVQVININFKSTKKKDDTLFLLCHHFEHLYLNYNIFKNFFLYYETYYDLNNLYKKYEKINKII</sequence>
<dbReference type="KEGG" id="dpp:DICPUDRAFT_98437"/>